<accession>A0A0T6BQ77</accession>
<dbReference type="RefSeq" id="WP_048355938.1">
    <property type="nucleotide sequence ID" value="NZ_JARRTL010000030.1"/>
</dbReference>
<reference evidence="3 5" key="3">
    <citation type="submission" date="2023-03" db="EMBL/GenBank/DDBJ databases">
        <title>Agriculturally important microbes genome sequencing.</title>
        <authorList>
            <person name="Dunlap C."/>
        </authorList>
    </citation>
    <scope>NUCLEOTIDE SEQUENCE [LARGE SCALE GENOMIC DNA]</scope>
    <source>
        <strain evidence="3 5">CBP-3203</strain>
    </source>
</reference>
<dbReference type="Proteomes" id="UP001341297">
    <property type="component" value="Unassembled WGS sequence"/>
</dbReference>
<dbReference type="EMBL" id="LECW02000016">
    <property type="protein sequence ID" value="KRT93763.1"/>
    <property type="molecule type" value="Genomic_DNA"/>
</dbReference>
<dbReference type="Proteomes" id="UP000036168">
    <property type="component" value="Unassembled WGS sequence"/>
</dbReference>
<keyword evidence="1" id="KW-0732">Signal</keyword>
<dbReference type="EMBL" id="JARRTL010000030">
    <property type="protein sequence ID" value="MEC0487327.1"/>
    <property type="molecule type" value="Genomic_DNA"/>
</dbReference>
<reference evidence="2" key="2">
    <citation type="submission" date="2015-10" db="EMBL/GenBank/DDBJ databases">
        <authorList>
            <person name="Gilbert D.G."/>
        </authorList>
    </citation>
    <scope>NUCLEOTIDE SEQUENCE</scope>
    <source>
        <strain evidence="2">GO-13</strain>
    </source>
</reference>
<dbReference type="OrthoDB" id="2888227at2"/>
<keyword evidence="5" id="KW-1185">Reference proteome</keyword>
<evidence type="ECO:0000256" key="1">
    <source>
        <dbReference type="SAM" id="SignalP"/>
    </source>
</evidence>
<sequence length="119" mass="13486">MQKKIIGFLVLASCLLTFNTASSGANLDQKTVEQILDSAWDKDEFGLISYGIGETEPTISISIDKTKNEAKLRAYLNKNLSEEAKKKYDIEVFKMDIKVLETEHQKYLESLKQEKAGHE</sequence>
<reference evidence="2 4" key="1">
    <citation type="journal article" date="2015" name="Int. J. Syst. Evol. Microbiol.">
        <title>Bacillus glycinifermentans sp. nov., isolated from fermented soybean paste.</title>
        <authorList>
            <person name="Kim S.J."/>
            <person name="Dunlap C.A."/>
            <person name="Kwon S.W."/>
            <person name="Rooney A.P."/>
        </authorList>
    </citation>
    <scope>NUCLEOTIDE SEQUENCE [LARGE SCALE GENOMIC DNA]</scope>
    <source>
        <strain evidence="2 4">GO-13</strain>
    </source>
</reference>
<comment type="caution">
    <text evidence="2">The sequence shown here is derived from an EMBL/GenBank/DDBJ whole genome shotgun (WGS) entry which is preliminary data.</text>
</comment>
<dbReference type="InterPro" id="IPR058995">
    <property type="entry name" value="YolC/YozM-like"/>
</dbReference>
<protein>
    <submittedName>
        <fullName evidence="2">Uncharacterized protein</fullName>
    </submittedName>
</protein>
<dbReference type="AlphaFoldDB" id="A0A0T6BQ77"/>
<organism evidence="2 4">
    <name type="scientific">Bacillus glycinifermentans</name>
    <dbReference type="NCBI Taxonomy" id="1664069"/>
    <lineage>
        <taxon>Bacteria</taxon>
        <taxon>Bacillati</taxon>
        <taxon>Bacillota</taxon>
        <taxon>Bacilli</taxon>
        <taxon>Bacillales</taxon>
        <taxon>Bacillaceae</taxon>
        <taxon>Bacillus</taxon>
    </lineage>
</organism>
<name>A0A0T6BQ77_9BACI</name>
<feature type="chain" id="PRO_5039385741" evidence="1">
    <location>
        <begin position="24"/>
        <end position="119"/>
    </location>
</feature>
<evidence type="ECO:0000313" key="2">
    <source>
        <dbReference type="EMBL" id="KRT93763.1"/>
    </source>
</evidence>
<evidence type="ECO:0000313" key="5">
    <source>
        <dbReference type="Proteomes" id="UP001341297"/>
    </source>
</evidence>
<feature type="signal peptide" evidence="1">
    <location>
        <begin position="1"/>
        <end position="23"/>
    </location>
</feature>
<gene>
    <name evidence="2" type="ORF">AB447_216775</name>
    <name evidence="3" type="ORF">P8828_21475</name>
</gene>
<evidence type="ECO:0000313" key="4">
    <source>
        <dbReference type="Proteomes" id="UP000036168"/>
    </source>
</evidence>
<evidence type="ECO:0000313" key="3">
    <source>
        <dbReference type="EMBL" id="MEC0487327.1"/>
    </source>
</evidence>
<dbReference type="Pfam" id="PF26328">
    <property type="entry name" value="YolC_YozM"/>
    <property type="match status" value="1"/>
</dbReference>
<proteinExistence type="predicted"/>